<keyword evidence="2" id="KW-1185">Reference proteome</keyword>
<evidence type="ECO:0000313" key="1">
    <source>
        <dbReference type="EMBL" id="MPY68045.1"/>
    </source>
</evidence>
<evidence type="ECO:0000313" key="2">
    <source>
        <dbReference type="Proteomes" id="UP000484842"/>
    </source>
</evidence>
<protein>
    <submittedName>
        <fullName evidence="1">Uncharacterized protein</fullName>
    </submittedName>
</protein>
<dbReference type="AlphaFoldDB" id="A0A7X1NYD7"/>
<proteinExistence type="predicted"/>
<organism evidence="1 2">
    <name type="scientific">Deinococcus terrestris</name>
    <dbReference type="NCBI Taxonomy" id="2651870"/>
    <lineage>
        <taxon>Bacteria</taxon>
        <taxon>Thermotogati</taxon>
        <taxon>Deinococcota</taxon>
        <taxon>Deinococci</taxon>
        <taxon>Deinococcales</taxon>
        <taxon>Deinococcaceae</taxon>
        <taxon>Deinococcus</taxon>
    </lineage>
</organism>
<sequence>MAVTADGGSFIGVGTINATLARVDMTFRRYVASDGKVYAVDAIAYAQEAAGLTQGLRAEIRPVAPTLALDAAQNSANALNTFVQNAASAAAKGAQGNSVAIGDNLTISGPSAASLAQTLLGGLGSTFRLPENTQTISRIANVNGGTPMTVIVGLGGEGR</sequence>
<name>A0A7X1NYD7_9DEIO</name>
<reference evidence="1 2" key="1">
    <citation type="submission" date="2019-10" db="EMBL/GenBank/DDBJ databases">
        <title>Deinococcus sp. isolated from soil.</title>
        <authorList>
            <person name="Li Y."/>
            <person name="Wang J."/>
        </authorList>
    </citation>
    <scope>NUCLEOTIDE SEQUENCE [LARGE SCALE GENOMIC DNA]</scope>
    <source>
        <strain evidence="1 2">SDU3-2</strain>
    </source>
</reference>
<dbReference type="Proteomes" id="UP000484842">
    <property type="component" value="Unassembled WGS sequence"/>
</dbReference>
<dbReference type="EMBL" id="WBSL01000014">
    <property type="protein sequence ID" value="MPY68045.1"/>
    <property type="molecule type" value="Genomic_DNA"/>
</dbReference>
<comment type="caution">
    <text evidence="1">The sequence shown here is derived from an EMBL/GenBank/DDBJ whole genome shotgun (WGS) entry which is preliminary data.</text>
</comment>
<gene>
    <name evidence="1" type="ORF">F8S09_15420</name>
</gene>
<accession>A0A7X1NYD7</accession>